<dbReference type="CDD" id="cd08493">
    <property type="entry name" value="PBP2_DppA_like"/>
    <property type="match status" value="1"/>
</dbReference>
<protein>
    <submittedName>
        <fullName evidence="3">Cationic peptide transport system substrate-binding protein</fullName>
    </submittedName>
</protein>
<keyword evidence="1" id="KW-0732">Signal</keyword>
<dbReference type="GO" id="GO:1904680">
    <property type="term" value="F:peptide transmembrane transporter activity"/>
    <property type="evidence" value="ECO:0007669"/>
    <property type="project" value="TreeGrafter"/>
</dbReference>
<evidence type="ECO:0000313" key="4">
    <source>
        <dbReference type="Proteomes" id="UP000295496"/>
    </source>
</evidence>
<keyword evidence="4" id="KW-1185">Reference proteome</keyword>
<dbReference type="GO" id="GO:0043190">
    <property type="term" value="C:ATP-binding cassette (ABC) transporter complex"/>
    <property type="evidence" value="ECO:0007669"/>
    <property type="project" value="InterPro"/>
</dbReference>
<name>A0A4V6NEQ7_9PAST</name>
<comment type="caution">
    <text evidence="3">The sequence shown here is derived from an EMBL/GenBank/DDBJ whole genome shotgun (WGS) entry which is preliminary data.</text>
</comment>
<dbReference type="RefSeq" id="WP_132300706.1">
    <property type="nucleotide sequence ID" value="NZ_CP170642.1"/>
</dbReference>
<dbReference type="InterPro" id="IPR030678">
    <property type="entry name" value="Peptide/Ni-bd"/>
</dbReference>
<feature type="chain" id="PRO_5030105300" evidence="1">
    <location>
        <begin position="25"/>
        <end position="564"/>
    </location>
</feature>
<dbReference type="Gene3D" id="3.90.76.10">
    <property type="entry name" value="Dipeptide-binding Protein, Domain 1"/>
    <property type="match status" value="1"/>
</dbReference>
<dbReference type="GO" id="GO:0030288">
    <property type="term" value="C:outer membrane-bounded periplasmic space"/>
    <property type="evidence" value="ECO:0007669"/>
    <property type="project" value="UniProtKB-ARBA"/>
</dbReference>
<evidence type="ECO:0000259" key="2">
    <source>
        <dbReference type="Pfam" id="PF00496"/>
    </source>
</evidence>
<dbReference type="Gene3D" id="3.40.190.10">
    <property type="entry name" value="Periplasmic binding protein-like II"/>
    <property type="match status" value="1"/>
</dbReference>
<dbReference type="Pfam" id="PF00496">
    <property type="entry name" value="SBP_bac_5"/>
    <property type="match status" value="1"/>
</dbReference>
<dbReference type="SUPFAM" id="SSF53850">
    <property type="entry name" value="Periplasmic binding protein-like II"/>
    <property type="match status" value="1"/>
</dbReference>
<dbReference type="PIRSF" id="PIRSF002741">
    <property type="entry name" value="MppA"/>
    <property type="match status" value="1"/>
</dbReference>
<proteinExistence type="predicted"/>
<gene>
    <name evidence="3" type="ORF">EV692_0767</name>
</gene>
<dbReference type="PANTHER" id="PTHR30290:SF28">
    <property type="entry name" value="ABC TRANSPORTER PERIPLASMIC-BINDING PROTEIN SAPA-RELATED"/>
    <property type="match status" value="1"/>
</dbReference>
<dbReference type="AlphaFoldDB" id="A0A4V6NEQ7"/>
<dbReference type="InterPro" id="IPR000914">
    <property type="entry name" value="SBP_5_dom"/>
</dbReference>
<dbReference type="InterPro" id="IPR039424">
    <property type="entry name" value="SBP_5"/>
</dbReference>
<dbReference type="GO" id="GO:0015833">
    <property type="term" value="P:peptide transport"/>
    <property type="evidence" value="ECO:0007669"/>
    <property type="project" value="TreeGrafter"/>
</dbReference>
<dbReference type="EMBL" id="SMGJ01000002">
    <property type="protein sequence ID" value="TCK70491.1"/>
    <property type="molecule type" value="Genomic_DNA"/>
</dbReference>
<feature type="signal peptide" evidence="1">
    <location>
        <begin position="1"/>
        <end position="24"/>
    </location>
</feature>
<accession>A0A4V6NEQ7</accession>
<evidence type="ECO:0000256" key="1">
    <source>
        <dbReference type="SAM" id="SignalP"/>
    </source>
</evidence>
<sequence>MLRFRIFRFFLLLWLLSTTHTAFSAPKVPEIITDNGLIYCTNASGFSFNPQTADAGTSMNVVTEQIYNKLFEPHNNSAKVEPSLAQSYSISADGKTIMINLRRGVQFHHTAWFTPTRNLNADDVVFSLNRVLGHNTSLPEFAADSNENVNRQYQIFHELAKKARFPYFESVKLNQKIKQVESIDPYTVKIELFAPDASVLSHLASQYAVILSQEYALQLNADDNLSQLDELPVGTGAYQVKDYFRSQYIRLQRHSHYWGKKPSIPHIVIDLSTDKTGRLAKFFNNECQIASFPEPSQLGLLKNNGERFQMTMMDGMNLSYLAFNFLRPAMQDKDTRHAIAQAINRERIIKHIYYDTATIANRIIPPVSWASSNSRRGFLYQYNPQQAKSVLQDKNLKLEMWVVDQEQVYNPSPIKMAEMIKSDLEKVGVNVKVRSVSRNFLMRNLNNKTEDYDLILSGWLTSHLDPDSFLRPILSCNTVNEITNLSNWCSPKFDSLLDFALIHHNIDMRASDYYSAQQEILTELPIFPIANIKRLLISNAQVRGIDVSPFGNINFEKLSIRGKK</sequence>
<feature type="domain" description="Solute-binding protein family 5" evidence="2">
    <location>
        <begin position="79"/>
        <end position="479"/>
    </location>
</feature>
<dbReference type="PANTHER" id="PTHR30290">
    <property type="entry name" value="PERIPLASMIC BINDING COMPONENT OF ABC TRANSPORTER"/>
    <property type="match status" value="1"/>
</dbReference>
<dbReference type="Proteomes" id="UP000295496">
    <property type="component" value="Unassembled WGS sequence"/>
</dbReference>
<organism evidence="3 4">
    <name type="scientific">Lonepinella koalarum</name>
    <dbReference type="NCBI Taxonomy" id="53417"/>
    <lineage>
        <taxon>Bacteria</taxon>
        <taxon>Pseudomonadati</taxon>
        <taxon>Pseudomonadota</taxon>
        <taxon>Gammaproteobacteria</taxon>
        <taxon>Pasteurellales</taxon>
        <taxon>Pasteurellaceae</taxon>
        <taxon>Lonepinella</taxon>
    </lineage>
</organism>
<reference evidence="3 4" key="1">
    <citation type="submission" date="2019-03" db="EMBL/GenBank/DDBJ databases">
        <title>Genomic Encyclopedia of Type Strains, Phase IV (KMG-IV): sequencing the most valuable type-strain genomes for metagenomic binning, comparative biology and taxonomic classification.</title>
        <authorList>
            <person name="Goeker M."/>
        </authorList>
    </citation>
    <scope>NUCLEOTIDE SEQUENCE [LARGE SCALE GENOMIC DNA]</scope>
    <source>
        <strain evidence="3 4">DSM 10053</strain>
    </source>
</reference>
<dbReference type="Gene3D" id="3.10.105.10">
    <property type="entry name" value="Dipeptide-binding Protein, Domain 3"/>
    <property type="match status" value="1"/>
</dbReference>
<evidence type="ECO:0000313" key="3">
    <source>
        <dbReference type="EMBL" id="TCK70491.1"/>
    </source>
</evidence>